<dbReference type="InterPro" id="IPR036942">
    <property type="entry name" value="Beta-barrel_TonB_sf"/>
</dbReference>
<dbReference type="Gene3D" id="2.60.40.1120">
    <property type="entry name" value="Carboxypeptidase-like, regulatory domain"/>
    <property type="match status" value="1"/>
</dbReference>
<evidence type="ECO:0000256" key="2">
    <source>
        <dbReference type="ARBA" id="ARBA00023136"/>
    </source>
</evidence>
<dbReference type="Proteomes" id="UP000199634">
    <property type="component" value="Unassembled WGS sequence"/>
</dbReference>
<gene>
    <name evidence="7" type="ORF">SAMN02927937_02464</name>
</gene>
<dbReference type="SUPFAM" id="SSF56935">
    <property type="entry name" value="Porins"/>
    <property type="match status" value="1"/>
</dbReference>
<dbReference type="Gene3D" id="2.40.170.20">
    <property type="entry name" value="TonB-dependent receptor, beta-barrel domain"/>
    <property type="match status" value="1"/>
</dbReference>
<dbReference type="InterPro" id="IPR012910">
    <property type="entry name" value="Plug_dom"/>
</dbReference>
<keyword evidence="2 4" id="KW-0472">Membrane</keyword>
<evidence type="ECO:0000256" key="4">
    <source>
        <dbReference type="RuleBase" id="RU003357"/>
    </source>
</evidence>
<reference evidence="8" key="1">
    <citation type="submission" date="2016-10" db="EMBL/GenBank/DDBJ databases">
        <authorList>
            <person name="Varghese N."/>
            <person name="Submissions S."/>
        </authorList>
    </citation>
    <scope>NUCLEOTIDE SEQUENCE [LARGE SCALE GENOMIC DNA]</scope>
    <source>
        <strain evidence="8">CGMCC 1.10825</strain>
    </source>
</reference>
<evidence type="ECO:0000259" key="6">
    <source>
        <dbReference type="Pfam" id="PF07715"/>
    </source>
</evidence>
<dbReference type="RefSeq" id="WP_091101503.1">
    <property type="nucleotide sequence ID" value="NZ_FNXE01000043.1"/>
</dbReference>
<evidence type="ECO:0000313" key="8">
    <source>
        <dbReference type="Proteomes" id="UP000199634"/>
    </source>
</evidence>
<dbReference type="Pfam" id="PF07715">
    <property type="entry name" value="Plug"/>
    <property type="match status" value="1"/>
</dbReference>
<keyword evidence="4" id="KW-0798">TonB box</keyword>
<evidence type="ECO:0000313" key="7">
    <source>
        <dbReference type="EMBL" id="SEH97069.1"/>
    </source>
</evidence>
<keyword evidence="8" id="KW-1185">Reference proteome</keyword>
<proteinExistence type="inferred from homology"/>
<dbReference type="InterPro" id="IPR000531">
    <property type="entry name" value="Beta-barrel_TonB"/>
</dbReference>
<accession>A0A1H6MDJ5</accession>
<dbReference type="Gene3D" id="2.170.130.10">
    <property type="entry name" value="TonB-dependent receptor, plug domain"/>
    <property type="match status" value="1"/>
</dbReference>
<evidence type="ECO:0000259" key="5">
    <source>
        <dbReference type="Pfam" id="PF00593"/>
    </source>
</evidence>
<keyword evidence="7" id="KW-0675">Receptor</keyword>
<dbReference type="OrthoDB" id="9768470at2"/>
<dbReference type="PANTHER" id="PTHR40980">
    <property type="entry name" value="PLUG DOMAIN-CONTAINING PROTEIN"/>
    <property type="match status" value="1"/>
</dbReference>
<name>A0A1H6MDJ5_9FLAO</name>
<organism evidence="7 8">
    <name type="scientific">Paenimyroides marinum</name>
    <dbReference type="NCBI Taxonomy" id="1159016"/>
    <lineage>
        <taxon>Bacteria</taxon>
        <taxon>Pseudomonadati</taxon>
        <taxon>Bacteroidota</taxon>
        <taxon>Flavobacteriia</taxon>
        <taxon>Flavobacteriales</taxon>
        <taxon>Flavobacteriaceae</taxon>
        <taxon>Paenimyroides</taxon>
    </lineage>
</organism>
<sequence>MKLNFLAAAFLFGVATYAQEHQTIKGHIYDSANNNDPLPYATVMLQNTDWGAEADENGYFEIECNQGSYLIEASYTGYQTFVMPYNTNNPQDISINLVSENANLEEVVITVNNRKSSESALLNEQRKSLEIKQQIGAQELSRKGVSDVAAAVAKTSGISKQEGSNNVYVRGLGDRYNSTTLNGLPVPSNDPEKKNINLELFSTDLVEYISIDKTFSSRNTGDFGGGNVDILSKDFRDSGLFEIELGAKINTNAAKKGSDFLLPEGPSMMGYASYGVPNNPLKGFNFENSLQPKKAGSVGGNFGLKAGKSFNIGATGKLNLFGTASFDNGFVYREGLNQSVNAQGAKLKSFQQQKFTHTTNTTGMFNANYHVNDNHKLAYNFLYINSSDLSRDIYNGSDRDFEGDHDSVLVQRGTFIQNTVLINQLLGNHSLNEKLGVDWAVSYNTIESDMPDRTQNKMFYWNDIDSYNLAQRTITDNHRYFQKLTEDEIAANLALNYKLGTDENGEAKGKVTVGYNGRVKKRDFEAIQFNFRISGDGLATPINPNNLDSFFNQQNYTDGLFGIEAFAGTTPQTYTGEQNIHAGFANLEYRLTDKFSAVVGLRYEKIDQTVEWRTQLDAERKSNEFKRNEFLPNLSLKYELSGTQNLRLAASKTYTLPQFKERARFIYEDVTEIKVGNPYLYPSQNYNLDLKWELFPMNDEVISVTAFGKYIQDPINEITMASSTNDITWVNIGDKGYVYGAEFEIKKRIADFGSGNTNKLFAGLNVSYMQTDQEVDREKIQRETNGLINTNFDFDRSSFTGASDLLLNADVSYLKEWNEGRELTATLAYTHYSDRLYALGVEKKGNLVDKGMGSLDFILKTKIHKNFGIDFAARNILNPEFRRIQDNATGPVNAVTYKRGAFFSVGAKYTF</sequence>
<evidence type="ECO:0000256" key="3">
    <source>
        <dbReference type="ARBA" id="ARBA00023237"/>
    </source>
</evidence>
<dbReference type="AlphaFoldDB" id="A0A1H6MDJ5"/>
<comment type="subcellular location">
    <subcellularLocation>
        <location evidence="1 4">Cell outer membrane</location>
    </subcellularLocation>
</comment>
<comment type="similarity">
    <text evidence="4">Belongs to the TonB-dependent receptor family.</text>
</comment>
<dbReference type="STRING" id="1159016.SAMN02927937_02464"/>
<dbReference type="EMBL" id="FNXE01000043">
    <property type="protein sequence ID" value="SEH97069.1"/>
    <property type="molecule type" value="Genomic_DNA"/>
</dbReference>
<feature type="domain" description="TonB-dependent receptor plug" evidence="6">
    <location>
        <begin position="127"/>
        <end position="221"/>
    </location>
</feature>
<feature type="domain" description="TonB-dependent receptor-like beta-barrel" evidence="5">
    <location>
        <begin position="451"/>
        <end position="876"/>
    </location>
</feature>
<dbReference type="InterPro" id="IPR037066">
    <property type="entry name" value="Plug_dom_sf"/>
</dbReference>
<keyword evidence="3" id="KW-0998">Cell outer membrane</keyword>
<dbReference type="PANTHER" id="PTHR40980:SF5">
    <property type="entry name" value="TONB-DEPENDENT RECEPTOR"/>
    <property type="match status" value="1"/>
</dbReference>
<dbReference type="Pfam" id="PF00593">
    <property type="entry name" value="TonB_dep_Rec_b-barrel"/>
    <property type="match status" value="1"/>
</dbReference>
<dbReference type="SUPFAM" id="SSF49464">
    <property type="entry name" value="Carboxypeptidase regulatory domain-like"/>
    <property type="match status" value="1"/>
</dbReference>
<dbReference type="GO" id="GO:0009279">
    <property type="term" value="C:cell outer membrane"/>
    <property type="evidence" value="ECO:0007669"/>
    <property type="project" value="UniProtKB-SubCell"/>
</dbReference>
<evidence type="ECO:0000256" key="1">
    <source>
        <dbReference type="ARBA" id="ARBA00004442"/>
    </source>
</evidence>
<protein>
    <submittedName>
        <fullName evidence="7">Outer membrane receptor proteins, mostly Fe transport</fullName>
    </submittedName>
</protein>
<dbReference type="InterPro" id="IPR008969">
    <property type="entry name" value="CarboxyPept-like_regulatory"/>
</dbReference>
<dbReference type="Pfam" id="PF13715">
    <property type="entry name" value="CarbopepD_reg_2"/>
    <property type="match status" value="1"/>
</dbReference>